<keyword evidence="2" id="KW-1185">Reference proteome</keyword>
<name>A0ABR1ERL9_NECAM</name>
<dbReference type="EMBL" id="JAVFWL010000006">
    <property type="protein sequence ID" value="KAK6765263.1"/>
    <property type="molecule type" value="Genomic_DNA"/>
</dbReference>
<gene>
    <name evidence="1" type="primary">Necator_chrX.g25432</name>
    <name evidence="1" type="ORF">RB195_025266</name>
</gene>
<accession>A0ABR1ERL9</accession>
<organism evidence="1 2">
    <name type="scientific">Necator americanus</name>
    <name type="common">Human hookworm</name>
    <dbReference type="NCBI Taxonomy" id="51031"/>
    <lineage>
        <taxon>Eukaryota</taxon>
        <taxon>Metazoa</taxon>
        <taxon>Ecdysozoa</taxon>
        <taxon>Nematoda</taxon>
        <taxon>Chromadorea</taxon>
        <taxon>Rhabditida</taxon>
        <taxon>Rhabditina</taxon>
        <taxon>Rhabditomorpha</taxon>
        <taxon>Strongyloidea</taxon>
        <taxon>Ancylostomatidae</taxon>
        <taxon>Bunostominae</taxon>
        <taxon>Necator</taxon>
    </lineage>
</organism>
<dbReference type="Proteomes" id="UP001303046">
    <property type="component" value="Unassembled WGS sequence"/>
</dbReference>
<reference evidence="1 2" key="1">
    <citation type="submission" date="2023-08" db="EMBL/GenBank/DDBJ databases">
        <title>A Necator americanus chromosomal reference genome.</title>
        <authorList>
            <person name="Ilik V."/>
            <person name="Petrzelkova K.J."/>
            <person name="Pardy F."/>
            <person name="Fuh T."/>
            <person name="Niatou-Singa F.S."/>
            <person name="Gouil Q."/>
            <person name="Baker L."/>
            <person name="Ritchie M.E."/>
            <person name="Jex A.R."/>
            <person name="Gazzola D."/>
            <person name="Li H."/>
            <person name="Toshio Fujiwara R."/>
            <person name="Zhan B."/>
            <person name="Aroian R.V."/>
            <person name="Pafco B."/>
            <person name="Schwarz E.M."/>
        </authorList>
    </citation>
    <scope>NUCLEOTIDE SEQUENCE [LARGE SCALE GENOMIC DNA]</scope>
    <source>
        <strain evidence="1 2">Aroian</strain>
        <tissue evidence="1">Whole animal</tissue>
    </source>
</reference>
<sequence length="98" mass="11257">MRVIASGDDISSRIRLVKCIKGYDFPPSFWQHTDCALKKFLVLLRESKNRSIFGFFVRGEVLFDQGMTHRPERVIVERYLMNTAGGTGHLIEAPLKFP</sequence>
<proteinExistence type="predicted"/>
<evidence type="ECO:0000313" key="2">
    <source>
        <dbReference type="Proteomes" id="UP001303046"/>
    </source>
</evidence>
<protein>
    <submittedName>
        <fullName evidence="1">Uncharacterized protein</fullName>
    </submittedName>
</protein>
<comment type="caution">
    <text evidence="1">The sequence shown here is derived from an EMBL/GenBank/DDBJ whole genome shotgun (WGS) entry which is preliminary data.</text>
</comment>
<evidence type="ECO:0000313" key="1">
    <source>
        <dbReference type="EMBL" id="KAK6765263.1"/>
    </source>
</evidence>